<evidence type="ECO:0000259" key="14">
    <source>
        <dbReference type="Pfam" id="PF02823"/>
    </source>
</evidence>
<gene>
    <name evidence="15" type="ORF">ALEPTO_LOCUS161</name>
</gene>
<evidence type="ECO:0000256" key="1">
    <source>
        <dbReference type="ARBA" id="ARBA00004273"/>
    </source>
</evidence>
<evidence type="ECO:0000256" key="9">
    <source>
        <dbReference type="ARBA" id="ARBA00023128"/>
    </source>
</evidence>
<evidence type="ECO:0000256" key="5">
    <source>
        <dbReference type="ARBA" id="ARBA00022781"/>
    </source>
</evidence>
<comment type="subcellular location">
    <subcellularLocation>
        <location evidence="1">Mitochondrion inner membrane</location>
    </subcellularLocation>
</comment>
<keyword evidence="9" id="KW-0496">Mitochondrion</keyword>
<evidence type="ECO:0000256" key="4">
    <source>
        <dbReference type="ARBA" id="ARBA00022448"/>
    </source>
</evidence>
<dbReference type="Pfam" id="PF02823">
    <property type="entry name" value="ATP-synt_DE_N"/>
    <property type="match status" value="1"/>
</dbReference>
<evidence type="ECO:0000256" key="8">
    <source>
        <dbReference type="ARBA" id="ARBA00023065"/>
    </source>
</evidence>
<keyword evidence="10" id="KW-0472">Membrane</keyword>
<keyword evidence="12" id="KW-0066">ATP synthesis</keyword>
<evidence type="ECO:0000256" key="10">
    <source>
        <dbReference type="ARBA" id="ARBA00023136"/>
    </source>
</evidence>
<keyword evidence="7" id="KW-0809">Transit peptide</keyword>
<name>A0A9N8V497_9GLOM</name>
<dbReference type="GO" id="GO:0046933">
    <property type="term" value="F:proton-transporting ATP synthase activity, rotational mechanism"/>
    <property type="evidence" value="ECO:0007669"/>
    <property type="project" value="InterPro"/>
</dbReference>
<keyword evidence="4" id="KW-0813">Transport</keyword>
<dbReference type="CDD" id="cd12152">
    <property type="entry name" value="F1-ATPase_delta"/>
    <property type="match status" value="1"/>
</dbReference>
<dbReference type="FunFam" id="2.60.15.10:FF:000003">
    <property type="entry name" value="ATP synthase subunit delta, mitochondrial"/>
    <property type="match status" value="1"/>
</dbReference>
<dbReference type="PANTHER" id="PTHR13822">
    <property type="entry name" value="ATP SYNTHASE DELTA/EPSILON CHAIN"/>
    <property type="match status" value="1"/>
</dbReference>
<feature type="domain" description="ATP synthase F1 complex delta/epsilon subunit N-terminal" evidence="14">
    <location>
        <begin position="37"/>
        <end position="107"/>
    </location>
</feature>
<dbReference type="AlphaFoldDB" id="A0A9N8V497"/>
<dbReference type="EMBL" id="CAJVPS010000007">
    <property type="protein sequence ID" value="CAG8439258.1"/>
    <property type="molecule type" value="Genomic_DNA"/>
</dbReference>
<dbReference type="GO" id="GO:0045259">
    <property type="term" value="C:proton-transporting ATP synthase complex"/>
    <property type="evidence" value="ECO:0007669"/>
    <property type="project" value="UniProtKB-KW"/>
</dbReference>
<evidence type="ECO:0000256" key="11">
    <source>
        <dbReference type="ARBA" id="ARBA00023196"/>
    </source>
</evidence>
<comment type="similarity">
    <text evidence="2">Belongs to the ATPase epsilon chain family.</text>
</comment>
<dbReference type="InterPro" id="IPR001469">
    <property type="entry name" value="ATP_synth_F1_dsu/esu"/>
</dbReference>
<evidence type="ECO:0000256" key="3">
    <source>
        <dbReference type="ARBA" id="ARBA00016960"/>
    </source>
</evidence>
<keyword evidence="11" id="KW-0139">CF(1)</keyword>
<protein>
    <recommendedName>
        <fullName evidence="3">ATP synthase subunit delta, mitochondrial</fullName>
    </recommendedName>
    <alternativeName>
        <fullName evidence="13">F-ATPase delta subunit</fullName>
    </alternativeName>
</protein>
<reference evidence="15" key="1">
    <citation type="submission" date="2021-06" db="EMBL/GenBank/DDBJ databases">
        <authorList>
            <person name="Kallberg Y."/>
            <person name="Tangrot J."/>
            <person name="Rosling A."/>
        </authorList>
    </citation>
    <scope>NUCLEOTIDE SEQUENCE</scope>
    <source>
        <strain evidence="15">FL130A</strain>
    </source>
</reference>
<proteinExistence type="inferred from homology"/>
<dbReference type="OrthoDB" id="270171at2759"/>
<dbReference type="Gene3D" id="6.10.140.880">
    <property type="match status" value="1"/>
</dbReference>
<evidence type="ECO:0000256" key="2">
    <source>
        <dbReference type="ARBA" id="ARBA00005712"/>
    </source>
</evidence>
<dbReference type="InterPro" id="IPR036771">
    <property type="entry name" value="ATPsynth_dsu/esu_N"/>
</dbReference>
<dbReference type="PANTHER" id="PTHR13822:SF7">
    <property type="entry name" value="ATP SYNTHASE SUBUNIT DELTA, MITOCHONDRIAL"/>
    <property type="match status" value="1"/>
</dbReference>
<evidence type="ECO:0000256" key="7">
    <source>
        <dbReference type="ARBA" id="ARBA00022946"/>
    </source>
</evidence>
<evidence type="ECO:0000313" key="15">
    <source>
        <dbReference type="EMBL" id="CAG8439258.1"/>
    </source>
</evidence>
<dbReference type="Proteomes" id="UP000789508">
    <property type="component" value="Unassembled WGS sequence"/>
</dbReference>
<evidence type="ECO:0000256" key="12">
    <source>
        <dbReference type="ARBA" id="ARBA00023310"/>
    </source>
</evidence>
<evidence type="ECO:0000256" key="13">
    <source>
        <dbReference type="ARBA" id="ARBA00031669"/>
    </source>
</evidence>
<dbReference type="Gene3D" id="2.60.15.10">
    <property type="entry name" value="F0F1 ATP synthase delta/epsilon subunit, N-terminal"/>
    <property type="match status" value="1"/>
</dbReference>
<evidence type="ECO:0000256" key="6">
    <source>
        <dbReference type="ARBA" id="ARBA00022792"/>
    </source>
</evidence>
<dbReference type="SUPFAM" id="SSF51344">
    <property type="entry name" value="Epsilon subunit of F1F0-ATP synthase N-terminal domain"/>
    <property type="match status" value="1"/>
</dbReference>
<accession>A0A9N8V497</accession>
<keyword evidence="8" id="KW-0406">Ion transport</keyword>
<comment type="caution">
    <text evidence="15">The sequence shown here is derived from an EMBL/GenBank/DDBJ whole genome shotgun (WGS) entry which is preliminary data.</text>
</comment>
<dbReference type="InterPro" id="IPR020546">
    <property type="entry name" value="ATP_synth_F1_dsu/esu_N"/>
</dbReference>
<dbReference type="GO" id="GO:0005743">
    <property type="term" value="C:mitochondrial inner membrane"/>
    <property type="evidence" value="ECO:0007669"/>
    <property type="project" value="UniProtKB-SubCell"/>
</dbReference>
<keyword evidence="16" id="KW-1185">Reference proteome</keyword>
<evidence type="ECO:0000313" key="16">
    <source>
        <dbReference type="Proteomes" id="UP000789508"/>
    </source>
</evidence>
<keyword evidence="5" id="KW-0375">Hydrogen ion transport</keyword>
<sequence length="169" mass="18279">MNILARTVRAATFASGKPLASVRFYAQEATAPSNILRLNFALPHQTLYRNVDVQQVNLSSTSGDMGILANHVPSIEQLRPGVIEIIENPNTTQKYFVSGGFAIVHPNSSLDINAIEAFSLDDFSIESIKTNLAEAQRIAASSASEEEKAVASIEAEVYENLQKALTKSA</sequence>
<dbReference type="HAMAP" id="MF_00530">
    <property type="entry name" value="ATP_synth_epsil_bac"/>
    <property type="match status" value="1"/>
</dbReference>
<keyword evidence="6" id="KW-0999">Mitochondrion inner membrane</keyword>
<organism evidence="15 16">
    <name type="scientific">Ambispora leptoticha</name>
    <dbReference type="NCBI Taxonomy" id="144679"/>
    <lineage>
        <taxon>Eukaryota</taxon>
        <taxon>Fungi</taxon>
        <taxon>Fungi incertae sedis</taxon>
        <taxon>Mucoromycota</taxon>
        <taxon>Glomeromycotina</taxon>
        <taxon>Glomeromycetes</taxon>
        <taxon>Archaeosporales</taxon>
        <taxon>Ambisporaceae</taxon>
        <taxon>Ambispora</taxon>
    </lineage>
</organism>